<dbReference type="GO" id="GO:0099402">
    <property type="term" value="P:plant organ development"/>
    <property type="evidence" value="ECO:0007669"/>
    <property type="project" value="InterPro"/>
</dbReference>
<dbReference type="GO" id="GO:0003677">
    <property type="term" value="F:DNA binding"/>
    <property type="evidence" value="ECO:0007669"/>
    <property type="project" value="UniProtKB-UniRule"/>
</dbReference>
<dbReference type="GO" id="GO:0005634">
    <property type="term" value="C:nucleus"/>
    <property type="evidence" value="ECO:0007669"/>
    <property type="project" value="UniProtKB-SubCell"/>
</dbReference>
<evidence type="ECO:0000256" key="9">
    <source>
        <dbReference type="PROSITE-ProRule" id="PRU00108"/>
    </source>
</evidence>
<keyword evidence="2" id="KW-0217">Developmental protein</keyword>
<dbReference type="KEGG" id="mcha:111005468"/>
<feature type="compositionally biased region" description="Low complexity" evidence="11">
    <location>
        <begin position="101"/>
        <end position="113"/>
    </location>
</feature>
<keyword evidence="3" id="KW-0805">Transcription regulation</keyword>
<dbReference type="Pfam" id="PF00046">
    <property type="entry name" value="Homeodomain"/>
    <property type="match status" value="1"/>
</dbReference>
<dbReference type="AlphaFoldDB" id="A0A6J1BTR4"/>
<dbReference type="PANTHER" id="PTHR45940:SF34">
    <property type="entry name" value="PROTEIN WUSCHEL"/>
    <property type="match status" value="1"/>
</dbReference>
<evidence type="ECO:0000313" key="14">
    <source>
        <dbReference type="RefSeq" id="XP_022132664.1"/>
    </source>
</evidence>
<evidence type="ECO:0000256" key="6">
    <source>
        <dbReference type="ARBA" id="ARBA00023163"/>
    </source>
</evidence>
<dbReference type="Gene3D" id="1.10.10.60">
    <property type="entry name" value="Homeodomain-like"/>
    <property type="match status" value="1"/>
</dbReference>
<evidence type="ECO:0000256" key="2">
    <source>
        <dbReference type="ARBA" id="ARBA00022473"/>
    </source>
</evidence>
<feature type="region of interest" description="Disordered" evidence="11">
    <location>
        <begin position="1"/>
        <end position="35"/>
    </location>
</feature>
<evidence type="ECO:0000256" key="5">
    <source>
        <dbReference type="ARBA" id="ARBA00023155"/>
    </source>
</evidence>
<organism evidence="13 14">
    <name type="scientific">Momordica charantia</name>
    <name type="common">Bitter gourd</name>
    <name type="synonym">Balsam pear</name>
    <dbReference type="NCBI Taxonomy" id="3673"/>
    <lineage>
        <taxon>Eukaryota</taxon>
        <taxon>Viridiplantae</taxon>
        <taxon>Streptophyta</taxon>
        <taxon>Embryophyta</taxon>
        <taxon>Tracheophyta</taxon>
        <taxon>Spermatophyta</taxon>
        <taxon>Magnoliopsida</taxon>
        <taxon>eudicotyledons</taxon>
        <taxon>Gunneridae</taxon>
        <taxon>Pentapetalae</taxon>
        <taxon>rosids</taxon>
        <taxon>fabids</taxon>
        <taxon>Cucurbitales</taxon>
        <taxon>Cucurbitaceae</taxon>
        <taxon>Momordiceae</taxon>
        <taxon>Momordica</taxon>
    </lineage>
</organism>
<evidence type="ECO:0000256" key="10">
    <source>
        <dbReference type="RuleBase" id="RU000682"/>
    </source>
</evidence>
<comment type="subcellular location">
    <subcellularLocation>
        <location evidence="1 9 10">Nucleus</location>
    </subcellularLocation>
</comment>
<dbReference type="PANTHER" id="PTHR45940">
    <property type="entry name" value="WUSCHEL-RELATED HOMEOBOX 1-RELATED"/>
    <property type="match status" value="1"/>
</dbReference>
<gene>
    <name evidence="14" type="primary">LOC111005468</name>
</gene>
<dbReference type="GeneID" id="111005468"/>
<evidence type="ECO:0000256" key="8">
    <source>
        <dbReference type="ARBA" id="ARBA00024040"/>
    </source>
</evidence>
<dbReference type="SUPFAM" id="SSF46689">
    <property type="entry name" value="Homeodomain-like"/>
    <property type="match status" value="1"/>
</dbReference>
<protein>
    <submittedName>
        <fullName evidence="14">Protein WUSCHEL</fullName>
    </submittedName>
</protein>
<evidence type="ECO:0000256" key="7">
    <source>
        <dbReference type="ARBA" id="ARBA00023242"/>
    </source>
</evidence>
<sequence length="286" mass="31207">MDQQEKQLQDQMVVEGNNNGGSSKGGLVCGRQSSSRWTPTSDQIRILKELYYNNGVRSPSADQIQRISARLRQYGKIEGKNVFYWFQNHKARERQKKRFTSSSSSSNSNSNSNSDHHHHLITIPPLPKQSSNIMSPPPLPPAPSSSVMLAVGHMGHYGSYASATVENSFRDCSISSGGSSGLMGSRMGWMSVDPYSAQAASGFFEKTKSVEESMEDGGGQEIETLPLFPIHGDRNLGAFCSMKPEYSDGYYATAWYGRPDDAAAASRASLELSLNSYAAISPDDAI</sequence>
<keyword evidence="4 9" id="KW-0238">DNA-binding</keyword>
<feature type="DNA-binding region" description="Homeobox" evidence="9">
    <location>
        <begin position="32"/>
        <end position="97"/>
    </location>
</feature>
<dbReference type="RefSeq" id="XP_022132664.1">
    <property type="nucleotide sequence ID" value="XM_022276972.1"/>
</dbReference>
<dbReference type="SMART" id="SM00389">
    <property type="entry name" value="HOX"/>
    <property type="match status" value="1"/>
</dbReference>
<feature type="domain" description="Homeobox" evidence="12">
    <location>
        <begin position="30"/>
        <end position="96"/>
    </location>
</feature>
<feature type="compositionally biased region" description="Gly residues" evidence="11">
    <location>
        <begin position="18"/>
        <end position="28"/>
    </location>
</feature>
<evidence type="ECO:0000256" key="11">
    <source>
        <dbReference type="SAM" id="MobiDB-lite"/>
    </source>
</evidence>
<name>A0A6J1BTR4_MOMCH</name>
<dbReference type="OrthoDB" id="773671at2759"/>
<accession>A0A6J1BTR4</accession>
<evidence type="ECO:0000256" key="1">
    <source>
        <dbReference type="ARBA" id="ARBA00004123"/>
    </source>
</evidence>
<dbReference type="InterPro" id="IPR044555">
    <property type="entry name" value="WUSCHEL-like"/>
</dbReference>
<dbReference type="PROSITE" id="PS50071">
    <property type="entry name" value="HOMEOBOX_2"/>
    <property type="match status" value="1"/>
</dbReference>
<keyword evidence="6" id="KW-0804">Transcription</keyword>
<comment type="similarity">
    <text evidence="8">Belongs to the WUS homeobox family.</text>
</comment>
<evidence type="ECO:0000256" key="4">
    <source>
        <dbReference type="ARBA" id="ARBA00023125"/>
    </source>
</evidence>
<proteinExistence type="inferred from homology"/>
<dbReference type="Proteomes" id="UP000504603">
    <property type="component" value="Unplaced"/>
</dbReference>
<evidence type="ECO:0000259" key="12">
    <source>
        <dbReference type="PROSITE" id="PS50071"/>
    </source>
</evidence>
<reference evidence="14" key="1">
    <citation type="submission" date="2025-08" db="UniProtKB">
        <authorList>
            <consortium name="RefSeq"/>
        </authorList>
    </citation>
    <scope>IDENTIFICATION</scope>
    <source>
        <strain evidence="14">OHB3-1</strain>
    </source>
</reference>
<keyword evidence="7 9" id="KW-0539">Nucleus</keyword>
<evidence type="ECO:0000313" key="13">
    <source>
        <dbReference type="Proteomes" id="UP000504603"/>
    </source>
</evidence>
<dbReference type="InterPro" id="IPR009057">
    <property type="entry name" value="Homeodomain-like_sf"/>
</dbReference>
<keyword evidence="5 9" id="KW-0371">Homeobox</keyword>
<dbReference type="CDD" id="cd00086">
    <property type="entry name" value="homeodomain"/>
    <property type="match status" value="1"/>
</dbReference>
<keyword evidence="13" id="KW-1185">Reference proteome</keyword>
<dbReference type="InterPro" id="IPR001356">
    <property type="entry name" value="HD"/>
</dbReference>
<dbReference type="GO" id="GO:0003700">
    <property type="term" value="F:DNA-binding transcription factor activity"/>
    <property type="evidence" value="ECO:0007669"/>
    <property type="project" value="InterPro"/>
</dbReference>
<evidence type="ECO:0000256" key="3">
    <source>
        <dbReference type="ARBA" id="ARBA00023015"/>
    </source>
</evidence>
<feature type="region of interest" description="Disordered" evidence="11">
    <location>
        <begin position="94"/>
        <end position="143"/>
    </location>
</feature>